<dbReference type="AlphaFoldDB" id="A0A1J8QD54"/>
<keyword evidence="2" id="KW-1185">Reference proteome</keyword>
<dbReference type="OrthoDB" id="2710836at2759"/>
<organism evidence="1 2">
    <name type="scientific">Rhizopogon vesiculosus</name>
    <dbReference type="NCBI Taxonomy" id="180088"/>
    <lineage>
        <taxon>Eukaryota</taxon>
        <taxon>Fungi</taxon>
        <taxon>Dikarya</taxon>
        <taxon>Basidiomycota</taxon>
        <taxon>Agaricomycotina</taxon>
        <taxon>Agaricomycetes</taxon>
        <taxon>Agaricomycetidae</taxon>
        <taxon>Boletales</taxon>
        <taxon>Suillineae</taxon>
        <taxon>Rhizopogonaceae</taxon>
        <taxon>Rhizopogon</taxon>
    </lineage>
</organism>
<sequence length="94" mass="10247">MHLSNLPTLVKVTIDGQYSSSAPLDQDNLNLTPFLNVTTLDFVVKTAADPIKVMQRSEFPSLNSFRVTVDVLSWAEAEQLFSCGGGQLLDSTNS</sequence>
<dbReference type="EMBL" id="LVVM01000987">
    <property type="protein sequence ID" value="OJA19590.1"/>
    <property type="molecule type" value="Genomic_DNA"/>
</dbReference>
<gene>
    <name evidence="1" type="ORF">AZE42_05655</name>
</gene>
<proteinExistence type="predicted"/>
<accession>A0A1J8QD54</accession>
<evidence type="ECO:0000313" key="2">
    <source>
        <dbReference type="Proteomes" id="UP000183567"/>
    </source>
</evidence>
<name>A0A1J8QD54_9AGAM</name>
<dbReference type="Proteomes" id="UP000183567">
    <property type="component" value="Unassembled WGS sequence"/>
</dbReference>
<protein>
    <submittedName>
        <fullName evidence="1">Uncharacterized protein</fullName>
    </submittedName>
</protein>
<comment type="caution">
    <text evidence="1">The sequence shown here is derived from an EMBL/GenBank/DDBJ whole genome shotgun (WGS) entry which is preliminary data.</text>
</comment>
<evidence type="ECO:0000313" key="1">
    <source>
        <dbReference type="EMBL" id="OJA19590.1"/>
    </source>
</evidence>
<reference evidence="1 2" key="1">
    <citation type="submission" date="2016-03" db="EMBL/GenBank/DDBJ databases">
        <title>Comparative genomics of the ectomycorrhizal sister species Rhizopogon vinicolor and Rhizopogon vesiculosus (Basidiomycota: Boletales) reveals a divergence of the mating type B locus.</title>
        <authorList>
            <person name="Mujic A.B."/>
            <person name="Kuo A."/>
            <person name="Tritt A."/>
            <person name="Lipzen A."/>
            <person name="Chen C."/>
            <person name="Johnson J."/>
            <person name="Sharma A."/>
            <person name="Barry K."/>
            <person name="Grigoriev I.V."/>
            <person name="Spatafora J.W."/>
        </authorList>
    </citation>
    <scope>NUCLEOTIDE SEQUENCE [LARGE SCALE GENOMIC DNA]</scope>
    <source>
        <strain evidence="1 2">AM-OR11-056</strain>
    </source>
</reference>